<dbReference type="RefSeq" id="WP_190446975.1">
    <property type="nucleotide sequence ID" value="NZ_JAMPLM010000014.1"/>
</dbReference>
<proteinExistence type="predicted"/>
<organism evidence="2 3">
    <name type="scientific">Stenomitos frigidus AS-A4</name>
    <dbReference type="NCBI Taxonomy" id="2933935"/>
    <lineage>
        <taxon>Bacteria</taxon>
        <taxon>Bacillati</taxon>
        <taxon>Cyanobacteriota</taxon>
        <taxon>Cyanophyceae</taxon>
        <taxon>Leptolyngbyales</taxon>
        <taxon>Leptolyngbyaceae</taxon>
        <taxon>Stenomitos</taxon>
    </lineage>
</organism>
<dbReference type="Proteomes" id="UP001476950">
    <property type="component" value="Unassembled WGS sequence"/>
</dbReference>
<keyword evidence="1" id="KW-0812">Transmembrane</keyword>
<reference evidence="2 3" key="1">
    <citation type="submission" date="2022-04" db="EMBL/GenBank/DDBJ databases">
        <title>Positive selection, recombination, and allopatry shape intraspecific diversity of widespread and dominant cyanobacteria.</title>
        <authorList>
            <person name="Wei J."/>
            <person name="Shu W."/>
            <person name="Hu C."/>
        </authorList>
    </citation>
    <scope>NUCLEOTIDE SEQUENCE [LARGE SCALE GENOMIC DNA]</scope>
    <source>
        <strain evidence="2 3">AS-A4</strain>
    </source>
</reference>
<evidence type="ECO:0000313" key="3">
    <source>
        <dbReference type="Proteomes" id="UP001476950"/>
    </source>
</evidence>
<feature type="transmembrane region" description="Helical" evidence="1">
    <location>
        <begin position="24"/>
        <end position="44"/>
    </location>
</feature>
<sequence length="313" mass="35696">MQPSFRFQPLLFSWVALHPKPKGVIQFIGGAFFGSFPTLFYRYFLSQLFEAGYTIVALPFRFTFRHWSVALSLLDEQQRLQPEIIALAARSGYETDIYQHPENYTWIGHSLGCKYIALLELLSGDQWQANLQACTSPRQAQVQRQQINNRLGSRSAIRNQRSLLLAPDISDTKSAIPIKPLAKLLDRLGLGVLPDRQQTLCLIDRSRLFNLTGLISFDHDTIAGSINDQDEATSDVLWLVKHLECQHLIQTELVGKHLEPIGVRISQWIVDLNPLDKFIKPLWLRDLEPVTLDILKTLEERSRALSGRVKVKA</sequence>
<keyword evidence="1" id="KW-1133">Transmembrane helix</keyword>
<dbReference type="InterPro" id="IPR010765">
    <property type="entry name" value="DUF1350"/>
</dbReference>
<dbReference type="InterPro" id="IPR029058">
    <property type="entry name" value="AB_hydrolase_fold"/>
</dbReference>
<gene>
    <name evidence="2" type="ORF">NDI38_16170</name>
</gene>
<protein>
    <submittedName>
        <fullName evidence="2">DUF1350 family protein</fullName>
    </submittedName>
</protein>
<keyword evidence="3" id="KW-1185">Reference proteome</keyword>
<accession>A0ABV0KLC5</accession>
<dbReference type="SUPFAM" id="SSF53474">
    <property type="entry name" value="alpha/beta-Hydrolases"/>
    <property type="match status" value="1"/>
</dbReference>
<dbReference type="PANTHER" id="PTHR34127">
    <property type="entry name" value="OS04G0405600 PROTEIN"/>
    <property type="match status" value="1"/>
</dbReference>
<evidence type="ECO:0000313" key="2">
    <source>
        <dbReference type="EMBL" id="MEP1059975.1"/>
    </source>
</evidence>
<comment type="caution">
    <text evidence="2">The sequence shown here is derived from an EMBL/GenBank/DDBJ whole genome shotgun (WGS) entry which is preliminary data.</text>
</comment>
<keyword evidence="1" id="KW-0472">Membrane</keyword>
<evidence type="ECO:0000256" key="1">
    <source>
        <dbReference type="SAM" id="Phobius"/>
    </source>
</evidence>
<dbReference type="PANTHER" id="PTHR34127:SF1">
    <property type="entry name" value="OS04G0405600 PROTEIN"/>
    <property type="match status" value="1"/>
</dbReference>
<dbReference type="Pfam" id="PF07082">
    <property type="entry name" value="DUF1350"/>
    <property type="match status" value="1"/>
</dbReference>
<dbReference type="EMBL" id="JAMPLM010000014">
    <property type="protein sequence ID" value="MEP1059975.1"/>
    <property type="molecule type" value="Genomic_DNA"/>
</dbReference>
<name>A0ABV0KLC5_9CYAN</name>